<accession>A0A409Y8C0</accession>
<evidence type="ECO:0000256" key="6">
    <source>
        <dbReference type="ARBA" id="ARBA00022759"/>
    </source>
</evidence>
<evidence type="ECO:0000256" key="2">
    <source>
        <dbReference type="ARBA" id="ARBA00004123"/>
    </source>
</evidence>
<dbReference type="InterPro" id="IPR006085">
    <property type="entry name" value="XPG_DNA_repair_N"/>
</dbReference>
<comment type="similarity">
    <text evidence="3">Belongs to the XPG/RAD2 endonuclease family. XPG subfamily.</text>
</comment>
<dbReference type="InterPro" id="IPR036279">
    <property type="entry name" value="5-3_exonuclease_C_sf"/>
</dbReference>
<dbReference type="FunCoup" id="A0A409Y8C0">
    <property type="interactions" value="365"/>
</dbReference>
<dbReference type="Pfam" id="PF00867">
    <property type="entry name" value="XPG_I"/>
    <property type="match status" value="1"/>
</dbReference>
<feature type="domain" description="XPG-I" evidence="15">
    <location>
        <begin position="811"/>
        <end position="880"/>
    </location>
</feature>
<evidence type="ECO:0000313" key="17">
    <source>
        <dbReference type="EMBL" id="PPQ99161.1"/>
    </source>
</evidence>
<dbReference type="Gene3D" id="1.10.150.20">
    <property type="entry name" value="5' to 3' exonuclease, C-terminal subdomain"/>
    <property type="match status" value="1"/>
</dbReference>
<keyword evidence="18" id="KW-1185">Reference proteome</keyword>
<dbReference type="EMBL" id="NHTK01001368">
    <property type="protein sequence ID" value="PPQ99161.1"/>
    <property type="molecule type" value="Genomic_DNA"/>
</dbReference>
<feature type="compositionally biased region" description="Basic and acidic residues" evidence="14">
    <location>
        <begin position="127"/>
        <end position="138"/>
    </location>
</feature>
<dbReference type="PRINTS" id="PR00066">
    <property type="entry name" value="XRODRMPGMNTG"/>
</dbReference>
<evidence type="ECO:0000256" key="14">
    <source>
        <dbReference type="SAM" id="MobiDB-lite"/>
    </source>
</evidence>
<feature type="region of interest" description="Disordered" evidence="14">
    <location>
        <begin position="588"/>
        <end position="633"/>
    </location>
</feature>
<keyword evidence="13" id="KW-0175">Coiled coil</keyword>
<evidence type="ECO:0000256" key="9">
    <source>
        <dbReference type="ARBA" id="ARBA00022842"/>
    </source>
</evidence>
<feature type="compositionally biased region" description="Acidic residues" evidence="14">
    <location>
        <begin position="422"/>
        <end position="433"/>
    </location>
</feature>
<dbReference type="GO" id="GO:0006289">
    <property type="term" value="P:nucleotide-excision repair"/>
    <property type="evidence" value="ECO:0007669"/>
    <property type="project" value="InterPro"/>
</dbReference>
<feature type="compositionally biased region" description="Low complexity" evidence="14">
    <location>
        <begin position="453"/>
        <end position="463"/>
    </location>
</feature>
<feature type="compositionally biased region" description="Polar residues" evidence="14">
    <location>
        <begin position="468"/>
        <end position="487"/>
    </location>
</feature>
<dbReference type="PANTHER" id="PTHR16171:SF7">
    <property type="entry name" value="DNA REPAIR PROTEIN RAD2"/>
    <property type="match status" value="1"/>
</dbReference>
<feature type="compositionally biased region" description="Polar residues" evidence="14">
    <location>
        <begin position="597"/>
        <end position="631"/>
    </location>
</feature>
<dbReference type="SMART" id="SM00484">
    <property type="entry name" value="XPGI"/>
    <property type="match status" value="1"/>
</dbReference>
<dbReference type="InterPro" id="IPR006086">
    <property type="entry name" value="XPG-I_dom"/>
</dbReference>
<evidence type="ECO:0000256" key="11">
    <source>
        <dbReference type="ARBA" id="ARBA00023242"/>
    </source>
</evidence>
<feature type="region of interest" description="Disordered" evidence="14">
    <location>
        <begin position="351"/>
        <end position="387"/>
    </location>
</feature>
<feature type="compositionally biased region" description="Basic residues" evidence="14">
    <location>
        <begin position="1114"/>
        <end position="1128"/>
    </location>
</feature>
<dbReference type="PROSITE" id="PS00841">
    <property type="entry name" value="XPG_1"/>
    <property type="match status" value="1"/>
</dbReference>
<dbReference type="SMART" id="SM00279">
    <property type="entry name" value="HhH2"/>
    <property type="match status" value="1"/>
</dbReference>
<evidence type="ECO:0000256" key="1">
    <source>
        <dbReference type="ARBA" id="ARBA00001946"/>
    </source>
</evidence>
<dbReference type="InterPro" id="IPR019974">
    <property type="entry name" value="XPG_CS"/>
</dbReference>
<feature type="region of interest" description="Disordered" evidence="14">
    <location>
        <begin position="1064"/>
        <end position="1210"/>
    </location>
</feature>
<dbReference type="CDD" id="cd09868">
    <property type="entry name" value="PIN_XPG_RAD2"/>
    <property type="match status" value="1"/>
</dbReference>
<dbReference type="SMART" id="SM00485">
    <property type="entry name" value="XPGN"/>
    <property type="match status" value="1"/>
</dbReference>
<dbReference type="STRING" id="181874.A0A409Y8C0"/>
<dbReference type="PROSITE" id="PS00842">
    <property type="entry name" value="XPG_2"/>
    <property type="match status" value="1"/>
</dbReference>
<feature type="compositionally biased region" description="Polar residues" evidence="14">
    <location>
        <begin position="680"/>
        <end position="703"/>
    </location>
</feature>
<keyword evidence="11" id="KW-0539">Nucleus</keyword>
<feature type="compositionally biased region" description="Basic residues" evidence="14">
    <location>
        <begin position="1094"/>
        <end position="1103"/>
    </location>
</feature>
<dbReference type="Pfam" id="PF00752">
    <property type="entry name" value="XPG_N"/>
    <property type="match status" value="1"/>
</dbReference>
<dbReference type="GO" id="GO:0048256">
    <property type="term" value="F:flap endonuclease activity"/>
    <property type="evidence" value="ECO:0007669"/>
    <property type="project" value="UniProtKB-ARBA"/>
</dbReference>
<dbReference type="CDD" id="cd09904">
    <property type="entry name" value="H3TH_XPG"/>
    <property type="match status" value="1"/>
</dbReference>
<feature type="domain" description="XPG N-terminal" evidence="16">
    <location>
        <begin position="1"/>
        <end position="57"/>
    </location>
</feature>
<dbReference type="OrthoDB" id="31113at2759"/>
<dbReference type="InterPro" id="IPR029060">
    <property type="entry name" value="PIN-like_dom_sf"/>
</dbReference>
<reference evidence="17 18" key="1">
    <citation type="journal article" date="2018" name="Evol. Lett.">
        <title>Horizontal gene cluster transfer increased hallucinogenic mushroom diversity.</title>
        <authorList>
            <person name="Reynolds H.T."/>
            <person name="Vijayakumar V."/>
            <person name="Gluck-Thaler E."/>
            <person name="Korotkin H.B."/>
            <person name="Matheny P.B."/>
            <person name="Slot J.C."/>
        </authorList>
    </citation>
    <scope>NUCLEOTIDE SEQUENCE [LARGE SCALE GENOMIC DNA]</scope>
    <source>
        <strain evidence="17 18">2629</strain>
    </source>
</reference>
<evidence type="ECO:0000259" key="16">
    <source>
        <dbReference type="SMART" id="SM00485"/>
    </source>
</evidence>
<keyword evidence="9" id="KW-0460">Magnesium</keyword>
<feature type="compositionally biased region" description="Polar residues" evidence="14">
    <location>
        <begin position="498"/>
        <end position="514"/>
    </location>
</feature>
<evidence type="ECO:0000259" key="15">
    <source>
        <dbReference type="SMART" id="SM00484"/>
    </source>
</evidence>
<dbReference type="GO" id="GO:0003697">
    <property type="term" value="F:single-stranded DNA binding"/>
    <property type="evidence" value="ECO:0007669"/>
    <property type="project" value="InterPro"/>
</dbReference>
<feature type="region of interest" description="Disordered" evidence="14">
    <location>
        <begin position="415"/>
        <end position="434"/>
    </location>
</feature>
<protein>
    <recommendedName>
        <fullName evidence="19">XPG-I domain-containing protein</fullName>
    </recommendedName>
</protein>
<dbReference type="Proteomes" id="UP000284842">
    <property type="component" value="Unassembled WGS sequence"/>
</dbReference>
<dbReference type="GO" id="GO:0005634">
    <property type="term" value="C:nucleus"/>
    <property type="evidence" value="ECO:0007669"/>
    <property type="project" value="UniProtKB-SubCell"/>
</dbReference>
<keyword evidence="8" id="KW-0378">Hydrolase</keyword>
<dbReference type="InterPro" id="IPR001044">
    <property type="entry name" value="XPG/Rad2_eukaryotes"/>
</dbReference>
<keyword evidence="10" id="KW-0234">DNA repair</keyword>
<evidence type="ECO:0000256" key="4">
    <source>
        <dbReference type="ARBA" id="ARBA00022722"/>
    </source>
</evidence>
<keyword evidence="4" id="KW-0540">Nuclease</keyword>
<keyword evidence="6" id="KW-0255">Endonuclease</keyword>
<comment type="subcellular location">
    <subcellularLocation>
        <location evidence="2">Nucleus</location>
    </subcellularLocation>
</comment>
<feature type="compositionally biased region" description="Low complexity" evidence="14">
    <location>
        <begin position="365"/>
        <end position="376"/>
    </location>
</feature>
<feature type="compositionally biased region" description="Low complexity" evidence="14">
    <location>
        <begin position="1104"/>
        <end position="1113"/>
    </location>
</feature>
<evidence type="ECO:0000256" key="8">
    <source>
        <dbReference type="ARBA" id="ARBA00022801"/>
    </source>
</evidence>
<dbReference type="PRINTS" id="PR00853">
    <property type="entry name" value="XPGRADSUPER"/>
</dbReference>
<comment type="caution">
    <text evidence="17">The sequence shown here is derived from an EMBL/GenBank/DDBJ whole genome shotgun (WGS) entry which is preliminary data.</text>
</comment>
<evidence type="ECO:0000256" key="3">
    <source>
        <dbReference type="ARBA" id="ARBA00005283"/>
    </source>
</evidence>
<dbReference type="GO" id="GO:0046872">
    <property type="term" value="F:metal ion binding"/>
    <property type="evidence" value="ECO:0007669"/>
    <property type="project" value="UniProtKB-KW"/>
</dbReference>
<feature type="coiled-coil region" evidence="13">
    <location>
        <begin position="770"/>
        <end position="801"/>
    </location>
</feature>
<feature type="region of interest" description="Disordered" evidence="14">
    <location>
        <begin position="657"/>
        <end position="737"/>
    </location>
</feature>
<gene>
    <name evidence="17" type="ORF">CVT24_009350</name>
</gene>
<comment type="cofactor">
    <cofactor evidence="1">
        <name>Mg(2+)</name>
        <dbReference type="ChEBI" id="CHEBI:18420"/>
    </cofactor>
</comment>
<dbReference type="InParanoid" id="A0A409Y8C0"/>
<evidence type="ECO:0000256" key="5">
    <source>
        <dbReference type="ARBA" id="ARBA00022723"/>
    </source>
</evidence>
<proteinExistence type="inferred from homology"/>
<feature type="region of interest" description="Disordered" evidence="14">
    <location>
        <begin position="450"/>
        <end position="515"/>
    </location>
</feature>
<sequence length="1210" mass="133771">MRDKEGRGLVNAHVLGFLRRIAKLLFYGIKPVFVFDGGAPALKRATLNERKKKKAGAALNHAQLAEKILAAKLRREAIQHASGSKNSGKQKANDVPLDDSTVYLEDIDHSRSKTPKKAKAVHVPSSSEKKKTFHDHDPYNLPDVDLEAAVSQRTQVAATADPRLATEDELHAFLASITPEDLDITSPEFHTLPTSIQYEIIGDLRLKSRQTSHARLQKMLRSSQTPLDFSKAQIAHLKERNQLTQRLLMTTDSIGSAHIAIPVRIASERNREYVLVKNGGMEGGWILGIRDLRGTEEQPIVLDHGDGGNQPIKPNEIVEDDSDADMEEVPIADPDLLAYQREMALDGIAKRSGSNRRTIPTSMFLDDTNSNDLSSSGTQGKSQHIQDDDDDDVALAIQQSMEHAKATQLSLEVKSKEVAETGPEETVDDDDDIYVPYSDFTPLGTALSFANASSRPHSSPSKSFGPGATTTSSSPAAQVPTQSTSMFSFKGTGLLGTRNETNTDNPRSNTQVVDSATHREQQEMDTLLTQTNRLFQEHESDSSDDMEEVPFPVPASTTFTMTSTVDQKREAVSIDSDDSNDDMEEVTIESPMHPQQIPVSSTKSGSEHPSFSNDTQLDLGGTSPSGVTESGMTFADPGLEAIEISVPIIRKSLPALHQHGQKGTGVTDDHPQPLPAPAFKNTSISKNLTSGASTDVPSTLQHSESNKGEESDQDEELIPWSRSPSPQRGAQGDQVETADHAAWDAAEEMDLHAEEGEFAMFLSQVKGKTLESIQQEIDDELQKLNQQRRAAMRDAEDVTQQMITQIMIMLRLFGIPYITAPMEAEAQCAELVSLGLVDGVITDDSDVFLFGAQRVYKNMFNQSKTVECFLSSDLSRELGLTRDTLIQLAYLLGSDYTEGLPGVGPVVAMELLKEFPGRDGLFRFRDWWLAVQSGKDNDHGQSTFRRRFKKRFKDLYLTSDWPNTAVRDAYYHPTVDSSEEPFKWGLPDLDGLHQFLHQELGWQQDKVDELLLPIIQKMNKRREAAAANQQGVLNEFLDISGSGTHAPRQRQAYASKRLQQVISDFRKRQNRGSVSPGSDENMVEEHPDSVPKPATKKRRRKSPTPKSSDSAPSKKPKKPRATKSKKRRVSPDPLDDSSSYSDTEDYEANATRNTQAENPLEADRRVALNLRPRPKPRPTYKGSVHQGGDEEAQPPTMRASSPDVIEQPQL</sequence>
<organism evidence="17 18">
    <name type="scientific">Panaeolus cyanescens</name>
    <dbReference type="NCBI Taxonomy" id="181874"/>
    <lineage>
        <taxon>Eukaryota</taxon>
        <taxon>Fungi</taxon>
        <taxon>Dikarya</taxon>
        <taxon>Basidiomycota</taxon>
        <taxon>Agaricomycotina</taxon>
        <taxon>Agaricomycetes</taxon>
        <taxon>Agaricomycetidae</taxon>
        <taxon>Agaricales</taxon>
        <taxon>Agaricineae</taxon>
        <taxon>Galeropsidaceae</taxon>
        <taxon>Panaeolus</taxon>
    </lineage>
</organism>
<dbReference type="SUPFAM" id="SSF88723">
    <property type="entry name" value="PIN domain-like"/>
    <property type="match status" value="1"/>
</dbReference>
<evidence type="ECO:0008006" key="19">
    <source>
        <dbReference type="Google" id="ProtNLM"/>
    </source>
</evidence>
<dbReference type="PANTHER" id="PTHR16171">
    <property type="entry name" value="DNA REPAIR PROTEIN COMPLEMENTING XP-G CELLS-RELATED"/>
    <property type="match status" value="1"/>
</dbReference>
<dbReference type="SUPFAM" id="SSF47807">
    <property type="entry name" value="5' to 3' exonuclease, C-terminal subdomain"/>
    <property type="match status" value="1"/>
</dbReference>
<evidence type="ECO:0000256" key="13">
    <source>
        <dbReference type="SAM" id="Coils"/>
    </source>
</evidence>
<evidence type="ECO:0000256" key="12">
    <source>
        <dbReference type="ARBA" id="ARBA00038112"/>
    </source>
</evidence>
<evidence type="ECO:0000313" key="18">
    <source>
        <dbReference type="Proteomes" id="UP000284842"/>
    </source>
</evidence>
<dbReference type="AlphaFoldDB" id="A0A409Y8C0"/>
<keyword evidence="7" id="KW-0227">DNA damage</keyword>
<dbReference type="InterPro" id="IPR008918">
    <property type="entry name" value="HhH2"/>
</dbReference>
<name>A0A409Y8C0_9AGAR</name>
<dbReference type="InterPro" id="IPR006084">
    <property type="entry name" value="XPG/Rad2"/>
</dbReference>
<evidence type="ECO:0000256" key="10">
    <source>
        <dbReference type="ARBA" id="ARBA00023204"/>
    </source>
</evidence>
<dbReference type="FunFam" id="1.10.150.20:FF:000030">
    <property type="entry name" value="Flap endonuclease GEN-like 1"/>
    <property type="match status" value="1"/>
</dbReference>
<comment type="similarity">
    <text evidence="12">Belongs to the XPG/RAD2 endonuclease family. GEN subfamily.</text>
</comment>
<keyword evidence="5" id="KW-0479">Metal-binding</keyword>
<feature type="region of interest" description="Disordered" evidence="14">
    <location>
        <begin position="113"/>
        <end position="138"/>
    </location>
</feature>
<dbReference type="Gene3D" id="3.40.50.1010">
    <property type="entry name" value="5'-nuclease"/>
    <property type="match status" value="2"/>
</dbReference>
<evidence type="ECO:0000256" key="7">
    <source>
        <dbReference type="ARBA" id="ARBA00022763"/>
    </source>
</evidence>